<accession>A0A2M9CEU2</accession>
<organism evidence="2 3">
    <name type="scientific">Sediminihabitans luteus</name>
    <dbReference type="NCBI Taxonomy" id="1138585"/>
    <lineage>
        <taxon>Bacteria</taxon>
        <taxon>Bacillati</taxon>
        <taxon>Actinomycetota</taxon>
        <taxon>Actinomycetes</taxon>
        <taxon>Micrococcales</taxon>
        <taxon>Cellulomonadaceae</taxon>
        <taxon>Sediminihabitans</taxon>
    </lineage>
</organism>
<dbReference type="GO" id="GO:0016301">
    <property type="term" value="F:kinase activity"/>
    <property type="evidence" value="ECO:0007669"/>
    <property type="project" value="UniProtKB-KW"/>
</dbReference>
<keyword evidence="3" id="KW-1185">Reference proteome</keyword>
<dbReference type="PANTHER" id="PTHR35801">
    <property type="entry name" value="PHOSPHOSERINE PHOSPHATASE RSBX"/>
    <property type="match status" value="1"/>
</dbReference>
<evidence type="ECO:0000259" key="1">
    <source>
        <dbReference type="SMART" id="SM00331"/>
    </source>
</evidence>
<evidence type="ECO:0000313" key="2">
    <source>
        <dbReference type="EMBL" id="PJJ70451.1"/>
    </source>
</evidence>
<dbReference type="SUPFAM" id="SSF55874">
    <property type="entry name" value="ATPase domain of HSP90 chaperone/DNA topoisomerase II/histidine kinase"/>
    <property type="match status" value="1"/>
</dbReference>
<dbReference type="SUPFAM" id="SSF81606">
    <property type="entry name" value="PP2C-like"/>
    <property type="match status" value="1"/>
</dbReference>
<dbReference type="InterPro" id="IPR036890">
    <property type="entry name" value="HATPase_C_sf"/>
</dbReference>
<reference evidence="2 3" key="1">
    <citation type="submission" date="2017-11" db="EMBL/GenBank/DDBJ databases">
        <title>Genomic Encyclopedia of Archaeal and Bacterial Type Strains, Phase II (KMG-II): From Individual Species to Whole Genera.</title>
        <authorList>
            <person name="Goeker M."/>
        </authorList>
    </citation>
    <scope>NUCLEOTIDE SEQUENCE [LARGE SCALE GENOMIC DNA]</scope>
    <source>
        <strain evidence="2 3">DSM 25478</strain>
    </source>
</reference>
<dbReference type="Gene3D" id="3.30.565.10">
    <property type="entry name" value="Histidine kinase-like ATPase, C-terminal domain"/>
    <property type="match status" value="1"/>
</dbReference>
<dbReference type="Gene3D" id="3.60.40.10">
    <property type="entry name" value="PPM-type phosphatase domain"/>
    <property type="match status" value="1"/>
</dbReference>
<dbReference type="InterPro" id="IPR039248">
    <property type="entry name" value="Ptase_RsbX"/>
</dbReference>
<gene>
    <name evidence="2" type="ORF">CLV28_2287</name>
</gene>
<dbReference type="Pfam" id="PF07228">
    <property type="entry name" value="SpoIIE"/>
    <property type="match status" value="1"/>
</dbReference>
<dbReference type="SMART" id="SM00331">
    <property type="entry name" value="PP2C_SIG"/>
    <property type="match status" value="1"/>
</dbReference>
<dbReference type="AlphaFoldDB" id="A0A2M9CEU2"/>
<dbReference type="InterPro" id="IPR001932">
    <property type="entry name" value="PPM-type_phosphatase-like_dom"/>
</dbReference>
<keyword evidence="2" id="KW-0418">Kinase</keyword>
<dbReference type="InterPro" id="IPR036457">
    <property type="entry name" value="PPM-type-like_dom_sf"/>
</dbReference>
<dbReference type="InterPro" id="IPR003594">
    <property type="entry name" value="HATPase_dom"/>
</dbReference>
<dbReference type="Pfam" id="PF13581">
    <property type="entry name" value="HATPase_c_2"/>
    <property type="match status" value="1"/>
</dbReference>
<dbReference type="PANTHER" id="PTHR35801:SF1">
    <property type="entry name" value="PHOSPHOSERINE PHOSPHATASE RSBX"/>
    <property type="match status" value="1"/>
</dbReference>
<proteinExistence type="predicted"/>
<name>A0A2M9CEU2_9CELL</name>
<protein>
    <submittedName>
        <fullName evidence="2">Anti-sigma regulatory factor (Ser/Thr protein kinase)</fullName>
    </submittedName>
</protein>
<evidence type="ECO:0000313" key="3">
    <source>
        <dbReference type="Proteomes" id="UP000231693"/>
    </source>
</evidence>
<sequence>MVAVSAPGATPVVPDAELLGDGVWFTIDHASAVGGVRRAAQAAAVRLGLGEDRAAEVGLVVSELATNQTLHAGSGTVLLRVRRTAGHAALEVLAVDAGPGMRDVSAAMRDGVSTRGTLGIGLGTLPRLTTAWDAWSAPGAGTVVAAVFASPGGADAAARALREPTGILRPMTGQTVCGDACAVRYDGGATTVLVADGLGHGPLAALASRAAVRAFEAAPDDGPVGHVRRVHAAISGTRGAAVAVARLEGSTLRHAGLGNIAGALVGTRVRRLMSHPGIAGSHSPTVRETSHPVERGDVVLLHSDGLTDRADLTPYAGVAGHSPLVVAGLLVRDFGTRPDDACALVLPVVGTR</sequence>
<feature type="domain" description="PPM-type phosphatase" evidence="1">
    <location>
        <begin position="162"/>
        <end position="348"/>
    </location>
</feature>
<keyword evidence="2" id="KW-0808">Transferase</keyword>
<dbReference type="Proteomes" id="UP000231693">
    <property type="component" value="Unassembled WGS sequence"/>
</dbReference>
<comment type="caution">
    <text evidence="2">The sequence shown here is derived from an EMBL/GenBank/DDBJ whole genome shotgun (WGS) entry which is preliminary data.</text>
</comment>
<dbReference type="EMBL" id="PGFE01000003">
    <property type="protein sequence ID" value="PJJ70451.1"/>
    <property type="molecule type" value="Genomic_DNA"/>
</dbReference>